<comment type="caution">
    <text evidence="1">The sequence shown here is derived from an EMBL/GenBank/DDBJ whole genome shotgun (WGS) entry which is preliminary data.</text>
</comment>
<proteinExistence type="predicted"/>
<dbReference type="OrthoDB" id="847285at2"/>
<organism evidence="1 2">
    <name type="scientific">Chitinophaga parva</name>
    <dbReference type="NCBI Taxonomy" id="2169414"/>
    <lineage>
        <taxon>Bacteria</taxon>
        <taxon>Pseudomonadati</taxon>
        <taxon>Bacteroidota</taxon>
        <taxon>Chitinophagia</taxon>
        <taxon>Chitinophagales</taxon>
        <taxon>Chitinophagaceae</taxon>
        <taxon>Chitinophaga</taxon>
    </lineage>
</organism>
<dbReference type="Proteomes" id="UP000244450">
    <property type="component" value="Unassembled WGS sequence"/>
</dbReference>
<name>A0A2T7BEC1_9BACT</name>
<gene>
    <name evidence="1" type="ORF">DCC81_23930</name>
</gene>
<evidence type="ECO:0000313" key="1">
    <source>
        <dbReference type="EMBL" id="PUZ23431.1"/>
    </source>
</evidence>
<evidence type="ECO:0000313" key="2">
    <source>
        <dbReference type="Proteomes" id="UP000244450"/>
    </source>
</evidence>
<keyword evidence="2" id="KW-1185">Reference proteome</keyword>
<dbReference type="RefSeq" id="WP_108689234.1">
    <property type="nucleotide sequence ID" value="NZ_QCYK01000003.1"/>
</dbReference>
<sequence length="620" mass="72434">MNKEINYILPEGLIKAITDYLALKGIYTSTKRNKPTKDAENALNRHLYILNYIAFFRQYRYSVYIDEGVQINFERTKTVLGVNSDGMKAIFKNLIEGGFIELYSDYVFKSKSHHENKCNSYQFTSTWDNQKVIETEINNTSNLTQRIVSKIKKTTPDDVFSKYQEQMFLNNVDVDQTVYNYFEEKYGYTKDQLKNNRLPVESKDYSLYSIINKSVSISRPDKESRIYTPLTSLKKELRKYLLLDGKQLLGLDVKNCQLVISVLAVEALFEIKKMELTDDFNYYKQLAETGEIYEVLAKESGLLDLLKKDRTAFKQKLFSGYFFSNKKSNNKVIGAFEKLFPTVFNLINEFKDDYNYNKWAILLQQEESNILIEKVGKQLIEKEISYLSLHDGIYFSNEADRQFAKEIIFNQFKEAGINVIIKDENFQKTTALIDKKHENILWFEEAIGKQLQKHYFKIDDCFFNVEKLTRRLDGGKSKKIRKSEFLKLYTMKSNPNNDEFIKKFVERANKVTANKIPAPTVEARPIEEVVSKPVVSSPVEEIKKPELSEKLKANINWINNNTPLELDGSQIVFELEDCVFNIETLISTFKKTNYEVTCKHPNGLLPLYYQYYNSNIKQTI</sequence>
<dbReference type="AlphaFoldDB" id="A0A2T7BEC1"/>
<dbReference type="EMBL" id="QCYK01000003">
    <property type="protein sequence ID" value="PUZ23431.1"/>
    <property type="molecule type" value="Genomic_DNA"/>
</dbReference>
<protein>
    <submittedName>
        <fullName evidence="1">Uncharacterized protein</fullName>
    </submittedName>
</protein>
<reference evidence="1 2" key="1">
    <citation type="submission" date="2018-04" db="EMBL/GenBank/DDBJ databases">
        <title>Chitinophaga fuyangensis sp. nov., isolated from soil in a chemical factory.</title>
        <authorList>
            <person name="Chen K."/>
        </authorList>
    </citation>
    <scope>NUCLEOTIDE SEQUENCE [LARGE SCALE GENOMIC DNA]</scope>
    <source>
        <strain evidence="1 2">LY-1</strain>
    </source>
</reference>
<accession>A0A2T7BEC1</accession>